<reference evidence="2 3" key="1">
    <citation type="journal article" date="2016" name="Nat. Commun.">
        <title>Thousands of microbial genomes shed light on interconnected biogeochemical processes in an aquifer system.</title>
        <authorList>
            <person name="Anantharaman K."/>
            <person name="Brown C.T."/>
            <person name="Hug L.A."/>
            <person name="Sharon I."/>
            <person name="Castelle C.J."/>
            <person name="Probst A.J."/>
            <person name="Thomas B.C."/>
            <person name="Singh A."/>
            <person name="Wilkins M.J."/>
            <person name="Karaoz U."/>
            <person name="Brodie E.L."/>
            <person name="Williams K.H."/>
            <person name="Hubbard S.S."/>
            <person name="Banfield J.F."/>
        </authorList>
    </citation>
    <scope>NUCLEOTIDE SEQUENCE [LARGE SCALE GENOMIC DNA]</scope>
</reference>
<keyword evidence="1" id="KW-0472">Membrane</keyword>
<keyword evidence="1" id="KW-0812">Transmembrane</keyword>
<evidence type="ECO:0000256" key="1">
    <source>
        <dbReference type="SAM" id="Phobius"/>
    </source>
</evidence>
<evidence type="ECO:0000313" key="3">
    <source>
        <dbReference type="Proteomes" id="UP000176420"/>
    </source>
</evidence>
<feature type="transmembrane region" description="Helical" evidence="1">
    <location>
        <begin position="55"/>
        <end position="76"/>
    </location>
</feature>
<dbReference type="Proteomes" id="UP000176420">
    <property type="component" value="Unassembled WGS sequence"/>
</dbReference>
<dbReference type="AlphaFoldDB" id="A0A1G2BGV4"/>
<feature type="transmembrane region" description="Helical" evidence="1">
    <location>
        <begin position="16"/>
        <end position="34"/>
    </location>
</feature>
<proteinExistence type="predicted"/>
<sequence length="170" mass="19798">MTLTTHAATGIMITQWTNNILAGFIVAVISHYVIDTLPHGDEFIHLRHVHNRKDAFALTVASLDLFLLILLLLSLLHFKPDISHALLAVAVVGSILPDIFITLYTKNLEKFRTVYSGFFQKITKNYHRFLKLHYSFHMFWHTLVYTPIRFSTGLMLQFCFIIFFVYYFVI</sequence>
<comment type="caution">
    <text evidence="2">The sequence shown here is derived from an EMBL/GenBank/DDBJ whole genome shotgun (WGS) entry which is preliminary data.</text>
</comment>
<protein>
    <submittedName>
        <fullName evidence="2">Uncharacterized protein</fullName>
    </submittedName>
</protein>
<gene>
    <name evidence="2" type="ORF">A2319_03865</name>
</gene>
<feature type="transmembrane region" description="Helical" evidence="1">
    <location>
        <begin position="82"/>
        <end position="105"/>
    </location>
</feature>
<evidence type="ECO:0000313" key="2">
    <source>
        <dbReference type="EMBL" id="OGY88295.1"/>
    </source>
</evidence>
<accession>A0A1G2BGV4</accession>
<organism evidence="2 3">
    <name type="scientific">Candidatus Kerfeldbacteria bacterium RIFOXYB2_FULL_38_14</name>
    <dbReference type="NCBI Taxonomy" id="1798547"/>
    <lineage>
        <taxon>Bacteria</taxon>
        <taxon>Candidatus Kerfeldiibacteriota</taxon>
    </lineage>
</organism>
<feature type="transmembrane region" description="Helical" evidence="1">
    <location>
        <begin position="150"/>
        <end position="169"/>
    </location>
</feature>
<dbReference type="EMBL" id="MHKI01000003">
    <property type="protein sequence ID" value="OGY88295.1"/>
    <property type="molecule type" value="Genomic_DNA"/>
</dbReference>
<keyword evidence="1" id="KW-1133">Transmembrane helix</keyword>
<name>A0A1G2BGV4_9BACT</name>